<gene>
    <name evidence="3" type="ORF">F5X68DRAFT_194503</name>
</gene>
<dbReference type="OrthoDB" id="4974236at2759"/>
<dbReference type="PROSITE" id="PS50948">
    <property type="entry name" value="PAN"/>
    <property type="match status" value="1"/>
</dbReference>
<evidence type="ECO:0000256" key="1">
    <source>
        <dbReference type="SAM" id="SignalP"/>
    </source>
</evidence>
<keyword evidence="1" id="KW-0732">Signal</keyword>
<evidence type="ECO:0000313" key="4">
    <source>
        <dbReference type="Proteomes" id="UP000770015"/>
    </source>
</evidence>
<keyword evidence="4" id="KW-1185">Reference proteome</keyword>
<feature type="domain" description="Apple" evidence="2">
    <location>
        <begin position="18"/>
        <end position="102"/>
    </location>
</feature>
<dbReference type="EMBL" id="JAGSXJ010000030">
    <property type="protein sequence ID" value="KAH6670248.1"/>
    <property type="molecule type" value="Genomic_DNA"/>
</dbReference>
<name>A0A9P8V374_9PEZI</name>
<evidence type="ECO:0000313" key="3">
    <source>
        <dbReference type="EMBL" id="KAH6670248.1"/>
    </source>
</evidence>
<organism evidence="3 4">
    <name type="scientific">Plectosphaerella plurivora</name>
    <dbReference type="NCBI Taxonomy" id="936078"/>
    <lineage>
        <taxon>Eukaryota</taxon>
        <taxon>Fungi</taxon>
        <taxon>Dikarya</taxon>
        <taxon>Ascomycota</taxon>
        <taxon>Pezizomycotina</taxon>
        <taxon>Sordariomycetes</taxon>
        <taxon>Hypocreomycetidae</taxon>
        <taxon>Glomerellales</taxon>
        <taxon>Plectosphaerellaceae</taxon>
        <taxon>Plectosphaerella</taxon>
    </lineage>
</organism>
<proteinExistence type="predicted"/>
<accession>A0A9P8V374</accession>
<protein>
    <recommendedName>
        <fullName evidence="2">Apple domain-containing protein</fullName>
    </recommendedName>
</protein>
<dbReference type="InterPro" id="IPR003609">
    <property type="entry name" value="Pan_app"/>
</dbReference>
<evidence type="ECO:0000259" key="2">
    <source>
        <dbReference type="PROSITE" id="PS50948"/>
    </source>
</evidence>
<sequence>MKFLGFATLAAAVMVAPCAAQTCTLTGTRGDVPASVEAKPRIPGIKTAEACLAECNKPANSGCKAFAVRTTGEGACLLYNTDLSSSFKSRPSTYTFYFLPAGVVGAVPENVAQHYKADTTKTKGNYEGCRGLCLSEPACKGFGFKEGGNCQLYDVSLEGKVKAKPGWPYIQYQADCVVRGL</sequence>
<comment type="caution">
    <text evidence="3">The sequence shown here is derived from an EMBL/GenBank/DDBJ whole genome shotgun (WGS) entry which is preliminary data.</text>
</comment>
<dbReference type="AlphaFoldDB" id="A0A9P8V374"/>
<feature type="chain" id="PRO_5040404668" description="Apple domain-containing protein" evidence="1">
    <location>
        <begin position="21"/>
        <end position="181"/>
    </location>
</feature>
<feature type="signal peptide" evidence="1">
    <location>
        <begin position="1"/>
        <end position="20"/>
    </location>
</feature>
<dbReference type="Proteomes" id="UP000770015">
    <property type="component" value="Unassembled WGS sequence"/>
</dbReference>
<reference evidence="3" key="1">
    <citation type="journal article" date="2021" name="Nat. Commun.">
        <title>Genetic determinants of endophytism in the Arabidopsis root mycobiome.</title>
        <authorList>
            <person name="Mesny F."/>
            <person name="Miyauchi S."/>
            <person name="Thiergart T."/>
            <person name="Pickel B."/>
            <person name="Atanasova L."/>
            <person name="Karlsson M."/>
            <person name="Huettel B."/>
            <person name="Barry K.W."/>
            <person name="Haridas S."/>
            <person name="Chen C."/>
            <person name="Bauer D."/>
            <person name="Andreopoulos W."/>
            <person name="Pangilinan J."/>
            <person name="LaButti K."/>
            <person name="Riley R."/>
            <person name="Lipzen A."/>
            <person name="Clum A."/>
            <person name="Drula E."/>
            <person name="Henrissat B."/>
            <person name="Kohler A."/>
            <person name="Grigoriev I.V."/>
            <person name="Martin F.M."/>
            <person name="Hacquard S."/>
        </authorList>
    </citation>
    <scope>NUCLEOTIDE SEQUENCE</scope>
    <source>
        <strain evidence="3">MPI-SDFR-AT-0117</strain>
    </source>
</reference>